<dbReference type="PRINTS" id="PR01438">
    <property type="entry name" value="UNVRSLSTRESS"/>
</dbReference>
<sequence>MPLKSILVAFSGDVASCSALQLALSLQMRHSAYVTGVVWHGPLPLESRHRAFLSKDVASMLTGREDEAAQRIGAEFTKRVAASGMPDKASFIDLHEVETFSLPQQARAYDLVVMTRHAAEVGREHAEVRPDVVALRSGRPVITVPDDFAGQVPEHIVLAWDGKRAAARALGDMLNLMPDIQKVTVVSVAKQPEPKAEAGDDVIAYLGRHGIEAQWLHRDAGRRRITHTLLDVCAEVGADMLSMGAYEHSKFTEDLLGGVTRDILTDARLPVMMSH</sequence>
<accession>A0A2W7QM58</accession>
<proteinExistence type="inferred from homology"/>
<comment type="similarity">
    <text evidence="1">Belongs to the universal stress protein A family.</text>
</comment>
<reference evidence="2 3" key="1">
    <citation type="submission" date="2018-06" db="EMBL/GenBank/DDBJ databases">
        <title>Genomic Encyclopedia of Archaeal and Bacterial Type Strains, Phase II (KMG-II): from individual species to whole genera.</title>
        <authorList>
            <person name="Goeker M."/>
        </authorList>
    </citation>
    <scope>NUCLEOTIDE SEQUENCE [LARGE SCALE GENOMIC DNA]</scope>
    <source>
        <strain evidence="2 3">DSM 13087</strain>
    </source>
</reference>
<dbReference type="AlphaFoldDB" id="A0A2W7QM58"/>
<gene>
    <name evidence="2" type="ORF">LY56_02683</name>
</gene>
<dbReference type="EMBL" id="QKZQ01000013">
    <property type="protein sequence ID" value="PZX39515.1"/>
    <property type="molecule type" value="Genomic_DNA"/>
</dbReference>
<evidence type="ECO:0000313" key="3">
    <source>
        <dbReference type="Proteomes" id="UP000249364"/>
    </source>
</evidence>
<dbReference type="PANTHER" id="PTHR46268">
    <property type="entry name" value="STRESS RESPONSE PROTEIN NHAX"/>
    <property type="match status" value="1"/>
</dbReference>
<dbReference type="STRING" id="121821.GCA_001870675_00688"/>
<dbReference type="InterPro" id="IPR006015">
    <property type="entry name" value="Universal_stress_UspA"/>
</dbReference>
<name>A0A2W7QM58_9RHOB</name>
<dbReference type="Proteomes" id="UP000249364">
    <property type="component" value="Unassembled WGS sequence"/>
</dbReference>
<comment type="caution">
    <text evidence="2">The sequence shown here is derived from an EMBL/GenBank/DDBJ whole genome shotgun (WGS) entry which is preliminary data.</text>
</comment>
<dbReference type="PANTHER" id="PTHR46268:SF15">
    <property type="entry name" value="UNIVERSAL STRESS PROTEIN HP_0031"/>
    <property type="match status" value="1"/>
</dbReference>
<organism evidence="2 3">
    <name type="scientific">Roseinatronobacter thiooxidans</name>
    <dbReference type="NCBI Taxonomy" id="121821"/>
    <lineage>
        <taxon>Bacteria</taxon>
        <taxon>Pseudomonadati</taxon>
        <taxon>Pseudomonadota</taxon>
        <taxon>Alphaproteobacteria</taxon>
        <taxon>Rhodobacterales</taxon>
        <taxon>Paracoccaceae</taxon>
        <taxon>Roseinatronobacter</taxon>
    </lineage>
</organism>
<evidence type="ECO:0008006" key="4">
    <source>
        <dbReference type="Google" id="ProtNLM"/>
    </source>
</evidence>
<evidence type="ECO:0000313" key="2">
    <source>
        <dbReference type="EMBL" id="PZX39515.1"/>
    </source>
</evidence>
<evidence type="ECO:0000256" key="1">
    <source>
        <dbReference type="ARBA" id="ARBA00008791"/>
    </source>
</evidence>
<dbReference type="SUPFAM" id="SSF52402">
    <property type="entry name" value="Adenine nucleotide alpha hydrolases-like"/>
    <property type="match status" value="2"/>
</dbReference>
<keyword evidence="3" id="KW-1185">Reference proteome</keyword>
<dbReference type="CDD" id="cd00293">
    <property type="entry name" value="USP-like"/>
    <property type="match status" value="1"/>
</dbReference>
<protein>
    <recommendedName>
        <fullName evidence="4">Universal stress protein family protein</fullName>
    </recommendedName>
</protein>
<dbReference type="Gene3D" id="3.40.50.12370">
    <property type="match status" value="1"/>
</dbReference>